<protein>
    <submittedName>
        <fullName evidence="3">Uncharacterized protein</fullName>
    </submittedName>
</protein>
<dbReference type="Proteomes" id="UP000258309">
    <property type="component" value="Unassembled WGS sequence"/>
</dbReference>
<feature type="compositionally biased region" description="Basic residues" evidence="1">
    <location>
        <begin position="110"/>
        <end position="126"/>
    </location>
</feature>
<dbReference type="AlphaFoldDB" id="A0A3E2GUD5"/>
<keyword evidence="2" id="KW-0812">Transmembrane</keyword>
<sequence>MSPYYHDDYDSNDGDNTHKLDPWVAAVIGMAGVLAIAAIFVAIVKFFAYRSLKREYKQILESEPGLEWKVFRERCKERARRNAQLADEEEDRELAEAMAARRARREERRNKKLHDKQRKNMARGKGRSSADETVLLEEREAPPYSAAVDPEGEVGMKPW</sequence>
<reference evidence="3 4" key="1">
    <citation type="submission" date="2018-05" db="EMBL/GenBank/DDBJ databases">
        <title>Draft genome sequence of Scytalidium lignicola DSM 105466, a ubiquitous saprotrophic fungus.</title>
        <authorList>
            <person name="Buettner E."/>
            <person name="Gebauer A.M."/>
            <person name="Hofrichter M."/>
            <person name="Liers C."/>
            <person name="Kellner H."/>
        </authorList>
    </citation>
    <scope>NUCLEOTIDE SEQUENCE [LARGE SCALE GENOMIC DNA]</scope>
    <source>
        <strain evidence="3 4">DSM 105466</strain>
    </source>
</reference>
<evidence type="ECO:0000313" key="4">
    <source>
        <dbReference type="Proteomes" id="UP000258309"/>
    </source>
</evidence>
<keyword evidence="2" id="KW-0472">Membrane</keyword>
<organism evidence="3 4">
    <name type="scientific">Scytalidium lignicola</name>
    <name type="common">Hyphomycete</name>
    <dbReference type="NCBI Taxonomy" id="5539"/>
    <lineage>
        <taxon>Eukaryota</taxon>
        <taxon>Fungi</taxon>
        <taxon>Dikarya</taxon>
        <taxon>Ascomycota</taxon>
        <taxon>Pezizomycotina</taxon>
        <taxon>Leotiomycetes</taxon>
        <taxon>Leotiomycetes incertae sedis</taxon>
        <taxon>Scytalidium</taxon>
    </lineage>
</organism>
<dbReference type="EMBL" id="NCSJ02000409">
    <property type="protein sequence ID" value="RFU24729.1"/>
    <property type="molecule type" value="Genomic_DNA"/>
</dbReference>
<comment type="caution">
    <text evidence="3">The sequence shown here is derived from an EMBL/GenBank/DDBJ whole genome shotgun (WGS) entry which is preliminary data.</text>
</comment>
<name>A0A3E2GUD5_SCYLI</name>
<feature type="non-terminal residue" evidence="3">
    <location>
        <position position="159"/>
    </location>
</feature>
<evidence type="ECO:0000313" key="3">
    <source>
        <dbReference type="EMBL" id="RFU24729.1"/>
    </source>
</evidence>
<feature type="transmembrane region" description="Helical" evidence="2">
    <location>
        <begin position="23"/>
        <end position="48"/>
    </location>
</feature>
<keyword evidence="2" id="KW-1133">Transmembrane helix</keyword>
<gene>
    <name evidence="3" type="ORF">B7463_g11617</name>
</gene>
<evidence type="ECO:0000256" key="2">
    <source>
        <dbReference type="SAM" id="Phobius"/>
    </source>
</evidence>
<proteinExistence type="predicted"/>
<accession>A0A3E2GUD5</accession>
<evidence type="ECO:0000256" key="1">
    <source>
        <dbReference type="SAM" id="MobiDB-lite"/>
    </source>
</evidence>
<keyword evidence="4" id="KW-1185">Reference proteome</keyword>
<feature type="region of interest" description="Disordered" evidence="1">
    <location>
        <begin position="82"/>
        <end position="159"/>
    </location>
</feature>
<feature type="non-terminal residue" evidence="3">
    <location>
        <position position="1"/>
    </location>
</feature>